<dbReference type="InterPro" id="IPR010819">
    <property type="entry name" value="AGE/CE"/>
</dbReference>
<dbReference type="Proteomes" id="UP000749471">
    <property type="component" value="Unassembled WGS sequence"/>
</dbReference>
<dbReference type="EMBL" id="JAHLPM010000001">
    <property type="protein sequence ID" value="MBU5436785.1"/>
    <property type="molecule type" value="Genomic_DNA"/>
</dbReference>
<accession>A0ABS6E1K4</accession>
<organism evidence="1 2">
    <name type="scientific">Tissierella simiarum</name>
    <dbReference type="NCBI Taxonomy" id="2841534"/>
    <lineage>
        <taxon>Bacteria</taxon>
        <taxon>Bacillati</taxon>
        <taxon>Bacillota</taxon>
        <taxon>Tissierellia</taxon>
        <taxon>Tissierellales</taxon>
        <taxon>Tissierellaceae</taxon>
        <taxon>Tissierella</taxon>
    </lineage>
</organism>
<evidence type="ECO:0000313" key="1">
    <source>
        <dbReference type="EMBL" id="MBU5436785.1"/>
    </source>
</evidence>
<dbReference type="PANTHER" id="PTHR15108">
    <property type="entry name" value="N-ACYLGLUCOSAMINE-2-EPIMERASE"/>
    <property type="match status" value="1"/>
</dbReference>
<sequence>MYSNFKELRKFYREEIEKNFFPFWKRAYDSEFGGVYTCFNNQGTELSSKDKYTWSQGRFLWLVSNLFIMVSEDKLNLDLSEIKDMAAKTFQFLKDNVFLDDFKCAYALTREGSKIDFDGRMDTSIFADTFVLIGFNAYGRFLGNKEALEYANKVLNSIMDRIDSGDYMTEPYPVDKAFRSHSIPMILSNCLQECLETSRATGFKYDLELENLLQEKIDEILDYHVQKNNTICELKTEIDEYKDTLLHNHINPGHTIECLWFLIHGLESLGGYDNRINKIKDIFNSTLDIGMDKEFGGLLRFVNRNKGLKPEGRLIGDKFEELINDTWDYKLWWPHSELLYTSLLLYFKTKDKDMLKIYNEAHKYVFHTFPNPNREIGEWIQIRDREGKPINKVVALPVKDPFHILRNFMLILDLLHERDEEYENI</sequence>
<evidence type="ECO:0000313" key="2">
    <source>
        <dbReference type="Proteomes" id="UP000749471"/>
    </source>
</evidence>
<gene>
    <name evidence="1" type="ORF">KQI42_02125</name>
</gene>
<proteinExistence type="predicted"/>
<reference evidence="1 2" key="1">
    <citation type="submission" date="2021-06" db="EMBL/GenBank/DDBJ databases">
        <authorList>
            <person name="Sun Q."/>
            <person name="Li D."/>
        </authorList>
    </citation>
    <scope>NUCLEOTIDE SEQUENCE [LARGE SCALE GENOMIC DNA]</scope>
    <source>
        <strain evidence="1 2">MSJ-40</strain>
    </source>
</reference>
<protein>
    <submittedName>
        <fullName evidence="1">AGE family epimerase/isomerase</fullName>
    </submittedName>
</protein>
<comment type="caution">
    <text evidence="1">The sequence shown here is derived from an EMBL/GenBank/DDBJ whole genome shotgun (WGS) entry which is preliminary data.</text>
</comment>
<name>A0ABS6E1K4_9FIRM</name>
<dbReference type="RefSeq" id="WP_216516233.1">
    <property type="nucleotide sequence ID" value="NZ_JAHLPM010000001.1"/>
</dbReference>
<dbReference type="Pfam" id="PF07221">
    <property type="entry name" value="GlcNAc_2-epim"/>
    <property type="match status" value="1"/>
</dbReference>
<keyword evidence="2" id="KW-1185">Reference proteome</keyword>